<evidence type="ECO:0008006" key="4">
    <source>
        <dbReference type="Google" id="ProtNLM"/>
    </source>
</evidence>
<protein>
    <recommendedName>
        <fullName evidence="4">Zinc-finger domain-containing protein</fullName>
    </recommendedName>
</protein>
<comment type="caution">
    <text evidence="2">The sequence shown here is derived from an EMBL/GenBank/DDBJ whole genome shotgun (WGS) entry which is preliminary data.</text>
</comment>
<keyword evidence="1" id="KW-1133">Transmembrane helix</keyword>
<dbReference type="Proteomes" id="UP000294498">
    <property type="component" value="Unassembled WGS sequence"/>
</dbReference>
<keyword evidence="1" id="KW-0812">Transmembrane</keyword>
<feature type="transmembrane region" description="Helical" evidence="1">
    <location>
        <begin position="84"/>
        <end position="105"/>
    </location>
</feature>
<gene>
    <name evidence="2" type="ORF">EDB95_1806</name>
</gene>
<evidence type="ECO:0000313" key="2">
    <source>
        <dbReference type="EMBL" id="TDX00777.1"/>
    </source>
</evidence>
<keyword evidence="3" id="KW-1185">Reference proteome</keyword>
<dbReference type="EMBL" id="SODV01000001">
    <property type="protein sequence ID" value="TDX00777.1"/>
    <property type="molecule type" value="Genomic_DNA"/>
</dbReference>
<keyword evidence="1" id="KW-0472">Membrane</keyword>
<dbReference type="AlphaFoldDB" id="A0A4R8DTN2"/>
<evidence type="ECO:0000313" key="3">
    <source>
        <dbReference type="Proteomes" id="UP000294498"/>
    </source>
</evidence>
<proteinExistence type="predicted"/>
<accession>A0A4R8DTN2</accession>
<reference evidence="2 3" key="1">
    <citation type="submission" date="2019-03" db="EMBL/GenBank/DDBJ databases">
        <title>Genomic Encyclopedia of Type Strains, Phase IV (KMG-IV): sequencing the most valuable type-strain genomes for metagenomic binning, comparative biology and taxonomic classification.</title>
        <authorList>
            <person name="Goeker M."/>
        </authorList>
    </citation>
    <scope>NUCLEOTIDE SEQUENCE [LARGE SCALE GENOMIC DNA]</scope>
    <source>
        <strain evidence="2 3">DSM 100059</strain>
    </source>
</reference>
<dbReference type="RefSeq" id="WP_133992752.1">
    <property type="nucleotide sequence ID" value="NZ_SODV01000001.1"/>
</dbReference>
<sequence>MSNEHTDPQKWLDYLDGKLPEEEARRLEAEIAKSEFLREALEGLRPFAGKGEALRKTTRELNQRLHQQLAPAKRARRTPLAVPLLWVVVALLVILAVILLGYYFYTRKG</sequence>
<organism evidence="2 3">
    <name type="scientific">Dinghuibacter silviterrae</name>
    <dbReference type="NCBI Taxonomy" id="1539049"/>
    <lineage>
        <taxon>Bacteria</taxon>
        <taxon>Pseudomonadati</taxon>
        <taxon>Bacteroidota</taxon>
        <taxon>Chitinophagia</taxon>
        <taxon>Chitinophagales</taxon>
        <taxon>Chitinophagaceae</taxon>
        <taxon>Dinghuibacter</taxon>
    </lineage>
</organism>
<name>A0A4R8DTN2_9BACT</name>
<evidence type="ECO:0000256" key="1">
    <source>
        <dbReference type="SAM" id="Phobius"/>
    </source>
</evidence>